<dbReference type="InterPro" id="IPR018649">
    <property type="entry name" value="SHOCT"/>
</dbReference>
<proteinExistence type="predicted"/>
<feature type="transmembrane region" description="Helical" evidence="1">
    <location>
        <begin position="12"/>
        <end position="36"/>
    </location>
</feature>
<keyword evidence="1" id="KW-0472">Membrane</keyword>
<name>A0A1H8W8D9_9ACTN</name>
<accession>A0A1H8W8D9</accession>
<keyword evidence="4" id="KW-1185">Reference proteome</keyword>
<gene>
    <name evidence="3" type="ORF">SAMN05660991_04190</name>
</gene>
<evidence type="ECO:0000313" key="3">
    <source>
        <dbReference type="EMBL" id="SEP23912.1"/>
    </source>
</evidence>
<dbReference type="Proteomes" id="UP000198960">
    <property type="component" value="Unassembled WGS sequence"/>
</dbReference>
<protein>
    <submittedName>
        <fullName evidence="3">Putative membrane protein</fullName>
    </submittedName>
</protein>
<dbReference type="RefSeq" id="WP_091948334.1">
    <property type="nucleotide sequence ID" value="NZ_FOEE01000017.1"/>
</dbReference>
<dbReference type="EMBL" id="FOEE01000017">
    <property type="protein sequence ID" value="SEP23912.1"/>
    <property type="molecule type" value="Genomic_DNA"/>
</dbReference>
<organism evidence="3 4">
    <name type="scientific">Trujillonella endophytica</name>
    <dbReference type="NCBI Taxonomy" id="673521"/>
    <lineage>
        <taxon>Bacteria</taxon>
        <taxon>Bacillati</taxon>
        <taxon>Actinomycetota</taxon>
        <taxon>Actinomycetes</taxon>
        <taxon>Geodermatophilales</taxon>
        <taxon>Geodermatophilaceae</taxon>
        <taxon>Trujillonella</taxon>
    </lineage>
</organism>
<reference evidence="4" key="1">
    <citation type="submission" date="2016-10" db="EMBL/GenBank/DDBJ databases">
        <authorList>
            <person name="Varghese N."/>
            <person name="Submissions S."/>
        </authorList>
    </citation>
    <scope>NUCLEOTIDE SEQUENCE [LARGE SCALE GENOMIC DNA]</scope>
    <source>
        <strain evidence="4">DSM 45413</strain>
    </source>
</reference>
<dbReference type="AlphaFoldDB" id="A0A1H8W8D9"/>
<feature type="domain" description="SHOCT" evidence="2">
    <location>
        <begin position="53"/>
        <end position="79"/>
    </location>
</feature>
<keyword evidence="1" id="KW-1133">Transmembrane helix</keyword>
<sequence length="88" mass="9710">MMFWYDHDPGAWGWVGMTVGMLLFWGLLISAVVLLVRAIGPGGPTTPTPPTSDPERLLAERFARGEIDEPEFQDRLATLRGTTRPGGR</sequence>
<keyword evidence="1" id="KW-0812">Transmembrane</keyword>
<dbReference type="Pfam" id="PF09851">
    <property type="entry name" value="SHOCT"/>
    <property type="match status" value="1"/>
</dbReference>
<dbReference type="OrthoDB" id="3748887at2"/>
<evidence type="ECO:0000259" key="2">
    <source>
        <dbReference type="Pfam" id="PF09851"/>
    </source>
</evidence>
<evidence type="ECO:0000256" key="1">
    <source>
        <dbReference type="SAM" id="Phobius"/>
    </source>
</evidence>
<evidence type="ECO:0000313" key="4">
    <source>
        <dbReference type="Proteomes" id="UP000198960"/>
    </source>
</evidence>